<organism evidence="2 3">
    <name type="scientific">Marixanthomonas ophiurae</name>
    <dbReference type="NCBI Taxonomy" id="387659"/>
    <lineage>
        <taxon>Bacteria</taxon>
        <taxon>Pseudomonadati</taxon>
        <taxon>Bacteroidota</taxon>
        <taxon>Flavobacteriia</taxon>
        <taxon>Flavobacteriales</taxon>
        <taxon>Flavobacteriaceae</taxon>
        <taxon>Marixanthomonas</taxon>
    </lineage>
</organism>
<keyword evidence="3" id="KW-1185">Reference proteome</keyword>
<keyword evidence="1" id="KW-0472">Membrane</keyword>
<reference evidence="2 3" key="1">
    <citation type="journal article" date="2007" name="Int. J. Syst. Evol. Microbiol.">
        <title>Marixanthomonas ophiurae gen. nov., sp. nov., a marine bacterium of the family Flavobacteriaceae isolated from a deep-sea brittle star.</title>
        <authorList>
            <person name="Romanenko L.A."/>
            <person name="Uchino M."/>
            <person name="Frolova G.M."/>
            <person name="Mikhailov V.V."/>
        </authorList>
    </citation>
    <scope>NUCLEOTIDE SEQUENCE [LARGE SCALE GENOMIC DNA]</scope>
    <source>
        <strain evidence="2 3">KMM 3046</strain>
    </source>
</reference>
<feature type="transmembrane region" description="Helical" evidence="1">
    <location>
        <begin position="405"/>
        <end position="424"/>
    </location>
</feature>
<evidence type="ECO:0000313" key="3">
    <source>
        <dbReference type="Proteomes" id="UP000261082"/>
    </source>
</evidence>
<feature type="transmembrane region" description="Helical" evidence="1">
    <location>
        <begin position="59"/>
        <end position="83"/>
    </location>
</feature>
<feature type="transmembrane region" description="Helical" evidence="1">
    <location>
        <begin position="5"/>
        <end position="23"/>
    </location>
</feature>
<feature type="transmembrane region" description="Helical" evidence="1">
    <location>
        <begin position="465"/>
        <end position="484"/>
    </location>
</feature>
<feature type="transmembrane region" description="Helical" evidence="1">
    <location>
        <begin position="192"/>
        <end position="212"/>
    </location>
</feature>
<keyword evidence="1" id="KW-1133">Transmembrane helix</keyword>
<feature type="transmembrane region" description="Helical" evidence="1">
    <location>
        <begin position="259"/>
        <end position="278"/>
    </location>
</feature>
<feature type="transmembrane region" description="Helical" evidence="1">
    <location>
        <begin position="224"/>
        <end position="253"/>
    </location>
</feature>
<comment type="caution">
    <text evidence="2">The sequence shown here is derived from an EMBL/GenBank/DDBJ whole genome shotgun (WGS) entry which is preliminary data.</text>
</comment>
<feature type="transmembrane region" description="Helical" evidence="1">
    <location>
        <begin position="436"/>
        <end position="459"/>
    </location>
</feature>
<gene>
    <name evidence="2" type="ORF">DZ858_12085</name>
</gene>
<evidence type="ECO:0008006" key="4">
    <source>
        <dbReference type="Google" id="ProtNLM"/>
    </source>
</evidence>
<protein>
    <recommendedName>
        <fullName evidence="4">Oligosaccharide repeat unit polymerase</fullName>
    </recommendedName>
</protein>
<evidence type="ECO:0000256" key="1">
    <source>
        <dbReference type="SAM" id="Phobius"/>
    </source>
</evidence>
<accession>A0A3E1Q758</accession>
<dbReference type="AlphaFoldDB" id="A0A3E1Q758"/>
<keyword evidence="1" id="KW-0812">Transmembrane</keyword>
<feature type="transmembrane region" description="Helical" evidence="1">
    <location>
        <begin position="29"/>
        <end position="47"/>
    </location>
</feature>
<name>A0A3E1Q758_9FLAO</name>
<evidence type="ECO:0000313" key="2">
    <source>
        <dbReference type="EMBL" id="RFN57975.1"/>
    </source>
</evidence>
<feature type="transmembrane region" description="Helical" evidence="1">
    <location>
        <begin position="150"/>
        <end position="172"/>
    </location>
</feature>
<dbReference type="EMBL" id="QVID01000002">
    <property type="protein sequence ID" value="RFN57975.1"/>
    <property type="molecule type" value="Genomic_DNA"/>
</dbReference>
<proteinExistence type="predicted"/>
<feature type="transmembrane region" description="Helical" evidence="1">
    <location>
        <begin position="103"/>
        <end position="121"/>
    </location>
</feature>
<dbReference type="Proteomes" id="UP000261082">
    <property type="component" value="Unassembled WGS sequence"/>
</dbReference>
<sequence length="490" mass="56639">MKNFILFTVFYACGVFLLNLLYVDFYGNFFFLFLNFLGLLYNILIFFKTDTLSNEYKFLSAGFIGVLTAFVVFNGGLMVLLYVKNFNFIEANNLKRFLDNIMLMKFSTVAAVGNISLWLGYKAKLGDYLFSIYYLKLGYKRLLNLDIRPFFPKALIIFGLSINLILFINGAYGRGLAEAEDFSGVFRYLVEFSSYFEKIALIGYFILALLHFKTGEHKTWFRVSLFLQVLFALVSGARGPIIFLFILTILPYYYVHKKITLKIIFGGLVVILVAFTVASEIKRFTQNFNKTDISLTEYVDAYFEYREKSNAELDKKIYESLYYNIVLRLSMVTAGSIAIEYEDQQGLDEFDPDFHHELQMIPVSVIVPRSKVFGTSFPSWGNWFRLKVLGFSDTYFSNTSFGSVAFFYFAGRWVFVVVGFFLYGVSLRFSNNILELGTGVSFLIYLAILSAIGFITASIPSAFVSFFRFVFFLPLIFYFIVYFFNKLRIY</sequence>